<evidence type="ECO:0000256" key="1">
    <source>
        <dbReference type="SAM" id="SignalP"/>
    </source>
</evidence>
<accession>A0ABR9N2N6</accession>
<sequence length="309" mass="32283">MSQCVPQVRAFTVSAFAASVLLVGCGADGGTSAGRSGPVVPDGVAADLSVTLQQSRLDYADRVVEIEVANMSDTDLVLLGGVLESESFGPSTETTSRPFRPETLAAGGRRGFYVQLGTATCRPDPAEDAVVGAELRAAVTLAAGSRGDHGEPTTVQVPVSDPGDHLTRNLAQDCAAAAVASGVTLTQGETVRTERRGDETVAVLTLTVEPVPGGPDVRITRIDGSTLIDPVDGEAWTGRALAGQDDGVLELALVPTRCDHHAVSEDKRGTFLPVHTTVAGAEQRAVYVPMPDDAKRDLFEYIADYCDWP</sequence>
<feature type="chain" id="PRO_5046896272" description="Lipoprotein" evidence="1">
    <location>
        <begin position="18"/>
        <end position="309"/>
    </location>
</feature>
<proteinExistence type="predicted"/>
<name>A0ABR9N2N6_9MICO</name>
<organism evidence="2 3">
    <name type="scientific">Myceligenerans pegani</name>
    <dbReference type="NCBI Taxonomy" id="2776917"/>
    <lineage>
        <taxon>Bacteria</taxon>
        <taxon>Bacillati</taxon>
        <taxon>Actinomycetota</taxon>
        <taxon>Actinomycetes</taxon>
        <taxon>Micrococcales</taxon>
        <taxon>Promicromonosporaceae</taxon>
        <taxon>Myceligenerans</taxon>
    </lineage>
</organism>
<feature type="signal peptide" evidence="1">
    <location>
        <begin position="1"/>
        <end position="17"/>
    </location>
</feature>
<dbReference type="EMBL" id="JADAQT010000106">
    <property type="protein sequence ID" value="MBE1877906.1"/>
    <property type="molecule type" value="Genomic_DNA"/>
</dbReference>
<keyword evidence="3" id="KW-1185">Reference proteome</keyword>
<reference evidence="2 3" key="1">
    <citation type="submission" date="2020-10" db="EMBL/GenBank/DDBJ databases">
        <title>Myceligenerans pegani sp. nov., an endophytic actinomycete isolated from Peganum harmala L. in Xinjiang, China.</title>
        <authorList>
            <person name="Xin L."/>
        </authorList>
    </citation>
    <scope>NUCLEOTIDE SEQUENCE [LARGE SCALE GENOMIC DNA]</scope>
    <source>
        <strain evidence="2 3">TRM65318</strain>
    </source>
</reference>
<gene>
    <name evidence="2" type="ORF">IHE71_19640</name>
</gene>
<evidence type="ECO:0000313" key="2">
    <source>
        <dbReference type="EMBL" id="MBE1877906.1"/>
    </source>
</evidence>
<evidence type="ECO:0000313" key="3">
    <source>
        <dbReference type="Proteomes" id="UP000625527"/>
    </source>
</evidence>
<comment type="caution">
    <text evidence="2">The sequence shown here is derived from an EMBL/GenBank/DDBJ whole genome shotgun (WGS) entry which is preliminary data.</text>
</comment>
<dbReference type="RefSeq" id="WP_192864458.1">
    <property type="nucleotide sequence ID" value="NZ_JADAQT010000106.1"/>
</dbReference>
<dbReference type="Proteomes" id="UP000625527">
    <property type="component" value="Unassembled WGS sequence"/>
</dbReference>
<evidence type="ECO:0008006" key="4">
    <source>
        <dbReference type="Google" id="ProtNLM"/>
    </source>
</evidence>
<protein>
    <recommendedName>
        <fullName evidence="4">Lipoprotein</fullName>
    </recommendedName>
</protein>
<keyword evidence="1" id="KW-0732">Signal</keyword>